<evidence type="ECO:0000313" key="2">
    <source>
        <dbReference type="Proteomes" id="UP000515789"/>
    </source>
</evidence>
<sequence length="72" mass="8254">MYKNLRTALYAKGISLKQYAEFLGISEKTVQNKLKGITDFSYTEFKLTCTGLLPEYNADYLFMESMPENLPA</sequence>
<dbReference type="InterPro" id="IPR010982">
    <property type="entry name" value="Lambda_DNA-bd_dom_sf"/>
</dbReference>
<gene>
    <name evidence="1" type="ORF">E5259_27380</name>
</gene>
<dbReference type="AlphaFoldDB" id="A0A7G5N297"/>
<dbReference type="GO" id="GO:0003677">
    <property type="term" value="F:DNA binding"/>
    <property type="evidence" value="ECO:0007669"/>
    <property type="project" value="UniProtKB-KW"/>
</dbReference>
<proteinExistence type="predicted"/>
<keyword evidence="1" id="KW-0238">DNA-binding</keyword>
<dbReference type="RefSeq" id="WP_018597024.1">
    <property type="nucleotide sequence ID" value="NZ_CABLBP010000005.1"/>
</dbReference>
<dbReference type="Proteomes" id="UP000515789">
    <property type="component" value="Chromosome"/>
</dbReference>
<organism evidence="1 2">
    <name type="scientific">Blautia producta</name>
    <dbReference type="NCBI Taxonomy" id="33035"/>
    <lineage>
        <taxon>Bacteria</taxon>
        <taxon>Bacillati</taxon>
        <taxon>Bacillota</taxon>
        <taxon>Clostridia</taxon>
        <taxon>Lachnospirales</taxon>
        <taxon>Lachnospiraceae</taxon>
        <taxon>Blautia</taxon>
    </lineage>
</organism>
<dbReference type="SUPFAM" id="SSF47413">
    <property type="entry name" value="lambda repressor-like DNA-binding domains"/>
    <property type="match status" value="1"/>
</dbReference>
<name>A0A7G5N297_9FIRM</name>
<dbReference type="EMBL" id="CP039126">
    <property type="protein sequence ID" value="QMW80990.1"/>
    <property type="molecule type" value="Genomic_DNA"/>
</dbReference>
<evidence type="ECO:0000313" key="1">
    <source>
        <dbReference type="EMBL" id="QMW80990.1"/>
    </source>
</evidence>
<protein>
    <submittedName>
        <fullName evidence="1">DNA-binding protein</fullName>
    </submittedName>
</protein>
<reference evidence="1 2" key="1">
    <citation type="submission" date="2019-04" db="EMBL/GenBank/DDBJ databases">
        <authorList>
            <person name="Schori C."/>
            <person name="Ahrens C."/>
        </authorList>
    </citation>
    <scope>NUCLEOTIDE SEQUENCE [LARGE SCALE GENOMIC DNA]</scope>
    <source>
        <strain evidence="1 2">DSM 2950</strain>
    </source>
</reference>
<accession>A0A7G5N297</accession>